<comment type="caution">
    <text evidence="2">The sequence shown here is derived from an EMBL/GenBank/DDBJ whole genome shotgun (WGS) entry which is preliminary data.</text>
</comment>
<gene>
    <name evidence="2" type="ORF">Cfor_00477</name>
</gene>
<dbReference type="EMBL" id="BLKM01005410">
    <property type="protein sequence ID" value="GFG34209.1"/>
    <property type="molecule type" value="Genomic_DNA"/>
</dbReference>
<feature type="region of interest" description="Disordered" evidence="1">
    <location>
        <begin position="605"/>
        <end position="627"/>
    </location>
</feature>
<evidence type="ECO:0000256" key="1">
    <source>
        <dbReference type="SAM" id="MobiDB-lite"/>
    </source>
</evidence>
<dbReference type="SMART" id="SM00248">
    <property type="entry name" value="ANK"/>
    <property type="match status" value="4"/>
</dbReference>
<proteinExistence type="predicted"/>
<dbReference type="SUPFAM" id="SSF48403">
    <property type="entry name" value="Ankyrin repeat"/>
    <property type="match status" value="1"/>
</dbReference>
<accession>A0A6L2PNM1</accession>
<organism evidence="2 3">
    <name type="scientific">Coptotermes formosanus</name>
    <name type="common">Formosan subterranean termite</name>
    <dbReference type="NCBI Taxonomy" id="36987"/>
    <lineage>
        <taxon>Eukaryota</taxon>
        <taxon>Metazoa</taxon>
        <taxon>Ecdysozoa</taxon>
        <taxon>Arthropoda</taxon>
        <taxon>Hexapoda</taxon>
        <taxon>Insecta</taxon>
        <taxon>Pterygota</taxon>
        <taxon>Neoptera</taxon>
        <taxon>Polyneoptera</taxon>
        <taxon>Dictyoptera</taxon>
        <taxon>Blattodea</taxon>
        <taxon>Blattoidea</taxon>
        <taxon>Termitoidae</taxon>
        <taxon>Rhinotermitidae</taxon>
        <taxon>Coptotermes</taxon>
    </lineage>
</organism>
<dbReference type="InParanoid" id="A0A6L2PNM1"/>
<protein>
    <submittedName>
        <fullName evidence="2">Uncharacterized protein</fullName>
    </submittedName>
</protein>
<dbReference type="InterPro" id="IPR002110">
    <property type="entry name" value="Ankyrin_rpt"/>
</dbReference>
<sequence>MAASDRANPNRVQIGINDTPLTSAIEKGDFKTAEKLIEENEEPSYLNEGPYEKIPLALVLSSEAEFREFPRHLHLAKLLVEGGANPNIRIPQAEWQGASPSPMEHVWTLYDLANDLCRFGSDSSSCCRYFVDPLFTIGLHDETQLTPVQLKEQLLELLDIFLACGGDPNVMTTASNSTLYHLVMACPDPDVDLVLKLCEAGGDLNQTNIHGTTPLMDLVTYADGDLAVDILHSIWKKKPDISSLQNPNCSNETALWRSMLAGSPTVAIELLHRGASPAPRAVISISECHRVSRNLEIDASRPWEIAVNGVSAILAPLLQDSSPYVRHTAVYVGSKFDFNEAPHPFDVHLLNKVFSCAISPVVDNTAVSQCFPQSVLVEIEKIICDETQFAFDLLSSAIELQDMVILLFGNLSAGLQQLCVRRIIDHVFFTQPPCKSLELIAKLKGKKLIAQKEKEQSEKWDENEEEKDSEISEVQFSDAIVVEDTDNITQWDVVMEFNKMTIYKLLHELLNLPPSLTSMFEIECSRLQLGASLYNFKNAVGMDVEGTVDDHNGIQNADSDEMYPLPSIFTGDVSGGSTTSSGECVPGNIHRDKYEAFGNDPCYDTVSSSESSADSMARSDISRMTEH</sequence>
<dbReference type="Proteomes" id="UP000502823">
    <property type="component" value="Unassembled WGS sequence"/>
</dbReference>
<dbReference type="Gene3D" id="1.25.40.20">
    <property type="entry name" value="Ankyrin repeat-containing domain"/>
    <property type="match status" value="2"/>
</dbReference>
<dbReference type="OrthoDB" id="539213at2759"/>
<dbReference type="InterPro" id="IPR036770">
    <property type="entry name" value="Ankyrin_rpt-contain_sf"/>
</dbReference>
<evidence type="ECO:0000313" key="2">
    <source>
        <dbReference type="EMBL" id="GFG34209.1"/>
    </source>
</evidence>
<keyword evidence="3" id="KW-1185">Reference proteome</keyword>
<feature type="compositionally biased region" description="Low complexity" evidence="1">
    <location>
        <begin position="607"/>
        <end position="619"/>
    </location>
</feature>
<reference evidence="3" key="1">
    <citation type="submission" date="2020-01" db="EMBL/GenBank/DDBJ databases">
        <title>Draft genome sequence of the Termite Coptotermes fromosanus.</title>
        <authorList>
            <person name="Itakura S."/>
            <person name="Yosikawa Y."/>
            <person name="Umezawa K."/>
        </authorList>
    </citation>
    <scope>NUCLEOTIDE SEQUENCE [LARGE SCALE GENOMIC DNA]</scope>
</reference>
<dbReference type="AlphaFoldDB" id="A0A6L2PNM1"/>
<evidence type="ECO:0000313" key="3">
    <source>
        <dbReference type="Proteomes" id="UP000502823"/>
    </source>
</evidence>
<name>A0A6L2PNM1_COPFO</name>